<dbReference type="InterPro" id="IPR009057">
    <property type="entry name" value="Homeodomain-like_sf"/>
</dbReference>
<dbReference type="Pfam" id="PF12833">
    <property type="entry name" value="HTH_18"/>
    <property type="match status" value="1"/>
</dbReference>
<dbReference type="InterPro" id="IPR003313">
    <property type="entry name" value="AraC-bd"/>
</dbReference>
<dbReference type="PANTHER" id="PTHR43280:SF28">
    <property type="entry name" value="HTH-TYPE TRANSCRIPTIONAL ACTIVATOR RHAS"/>
    <property type="match status" value="1"/>
</dbReference>
<protein>
    <submittedName>
        <fullName evidence="5">AraC family transcriptional regulator</fullName>
    </submittedName>
</protein>
<accession>A0A917B6G0</accession>
<dbReference type="SUPFAM" id="SSF51215">
    <property type="entry name" value="Regulatory protein AraC"/>
    <property type="match status" value="1"/>
</dbReference>
<reference evidence="5" key="2">
    <citation type="submission" date="2020-09" db="EMBL/GenBank/DDBJ databases">
        <authorList>
            <person name="Sun Q."/>
            <person name="Zhou Y."/>
        </authorList>
    </citation>
    <scope>NUCLEOTIDE SEQUENCE</scope>
    <source>
        <strain evidence="5">CGMCC 1.12153</strain>
    </source>
</reference>
<dbReference type="GO" id="GO:0043565">
    <property type="term" value="F:sequence-specific DNA binding"/>
    <property type="evidence" value="ECO:0007669"/>
    <property type="project" value="InterPro"/>
</dbReference>
<keyword evidence="3" id="KW-0804">Transcription</keyword>
<keyword evidence="1" id="KW-0805">Transcription regulation</keyword>
<dbReference type="InterPro" id="IPR037923">
    <property type="entry name" value="HTH-like"/>
</dbReference>
<reference evidence="5" key="1">
    <citation type="journal article" date="2014" name="Int. J. Syst. Evol. Microbiol.">
        <title>Complete genome sequence of Corynebacterium casei LMG S-19264T (=DSM 44701T), isolated from a smear-ripened cheese.</title>
        <authorList>
            <consortium name="US DOE Joint Genome Institute (JGI-PGF)"/>
            <person name="Walter F."/>
            <person name="Albersmeier A."/>
            <person name="Kalinowski J."/>
            <person name="Ruckert C."/>
        </authorList>
    </citation>
    <scope>NUCLEOTIDE SEQUENCE</scope>
    <source>
        <strain evidence="5">CGMCC 1.12153</strain>
    </source>
</reference>
<dbReference type="Proteomes" id="UP000660110">
    <property type="component" value="Unassembled WGS sequence"/>
</dbReference>
<dbReference type="PROSITE" id="PS01124">
    <property type="entry name" value="HTH_ARAC_FAMILY_2"/>
    <property type="match status" value="1"/>
</dbReference>
<dbReference type="EMBL" id="BMEL01000003">
    <property type="protein sequence ID" value="GGF23563.1"/>
    <property type="molecule type" value="Genomic_DNA"/>
</dbReference>
<dbReference type="Pfam" id="PF02311">
    <property type="entry name" value="AraC_binding"/>
    <property type="match status" value="1"/>
</dbReference>
<dbReference type="RefSeq" id="WP_188377665.1">
    <property type="nucleotide sequence ID" value="NZ_BMEL01000003.1"/>
</dbReference>
<organism evidence="5 6">
    <name type="scientific">Halobacillus andaensis</name>
    <dbReference type="NCBI Taxonomy" id="1176239"/>
    <lineage>
        <taxon>Bacteria</taxon>
        <taxon>Bacillati</taxon>
        <taxon>Bacillota</taxon>
        <taxon>Bacilli</taxon>
        <taxon>Bacillales</taxon>
        <taxon>Bacillaceae</taxon>
        <taxon>Halobacillus</taxon>
    </lineage>
</organism>
<evidence type="ECO:0000256" key="3">
    <source>
        <dbReference type="ARBA" id="ARBA00023163"/>
    </source>
</evidence>
<evidence type="ECO:0000313" key="6">
    <source>
        <dbReference type="Proteomes" id="UP000660110"/>
    </source>
</evidence>
<dbReference type="SMART" id="SM00342">
    <property type="entry name" value="HTH_ARAC"/>
    <property type="match status" value="1"/>
</dbReference>
<dbReference type="Gene3D" id="1.10.10.60">
    <property type="entry name" value="Homeodomain-like"/>
    <property type="match status" value="2"/>
</dbReference>
<sequence>MEAMNSFGSYGYRFSDSKLQKIAQIWSLGWEEQTSSLYDWDGTSRIDTGKFIFQYTISGKGAIEIDGKMHTLAPGQAFIVNIPGNYRYFLPEDSDKWEFIYLTLYGDVVEYYWNMIQDKAGNILYFQPDAVPITELLELLKLASNRNISNAHQASGYAYLFTMELFHYCSTLEQNLTQWPDEMIEAAMYAKNHYAEDIGPDDMAASSGMSRYHFTRQFKKLANQTPIQYLTDIRINKAKELLQNTKYSAEDIAKSIGYRNSNYYNKVFKKVTGMTPGQYKKSIVLKK</sequence>
<name>A0A917B6G0_HALAA</name>
<comment type="caution">
    <text evidence="5">The sequence shown here is derived from an EMBL/GenBank/DDBJ whole genome shotgun (WGS) entry which is preliminary data.</text>
</comment>
<proteinExistence type="predicted"/>
<keyword evidence="6" id="KW-1185">Reference proteome</keyword>
<evidence type="ECO:0000259" key="4">
    <source>
        <dbReference type="PROSITE" id="PS01124"/>
    </source>
</evidence>
<feature type="domain" description="HTH araC/xylS-type" evidence="4">
    <location>
        <begin position="184"/>
        <end position="282"/>
    </location>
</feature>
<evidence type="ECO:0000256" key="1">
    <source>
        <dbReference type="ARBA" id="ARBA00023015"/>
    </source>
</evidence>
<dbReference type="InterPro" id="IPR018060">
    <property type="entry name" value="HTH_AraC"/>
</dbReference>
<gene>
    <name evidence="5" type="primary">agpT</name>
    <name evidence="5" type="ORF">GCM10010954_22950</name>
</gene>
<dbReference type="PANTHER" id="PTHR43280">
    <property type="entry name" value="ARAC-FAMILY TRANSCRIPTIONAL REGULATOR"/>
    <property type="match status" value="1"/>
</dbReference>
<dbReference type="AlphaFoldDB" id="A0A917B6G0"/>
<evidence type="ECO:0000313" key="5">
    <source>
        <dbReference type="EMBL" id="GGF23563.1"/>
    </source>
</evidence>
<dbReference type="SUPFAM" id="SSF46689">
    <property type="entry name" value="Homeodomain-like"/>
    <property type="match status" value="2"/>
</dbReference>
<evidence type="ECO:0000256" key="2">
    <source>
        <dbReference type="ARBA" id="ARBA00023125"/>
    </source>
</evidence>
<dbReference type="Gene3D" id="2.60.120.280">
    <property type="entry name" value="Regulatory protein AraC"/>
    <property type="match status" value="1"/>
</dbReference>
<dbReference type="GO" id="GO:0003700">
    <property type="term" value="F:DNA-binding transcription factor activity"/>
    <property type="evidence" value="ECO:0007669"/>
    <property type="project" value="InterPro"/>
</dbReference>
<keyword evidence="2" id="KW-0238">DNA-binding</keyword>